<reference evidence="2" key="1">
    <citation type="submission" date="2020-07" db="EMBL/GenBank/DDBJ databases">
        <authorList>
            <person name="Lin J."/>
        </authorList>
    </citation>
    <scope>NUCLEOTIDE SEQUENCE</scope>
</reference>
<gene>
    <name evidence="2" type="ORF">CB5_LOCUS15371</name>
</gene>
<protein>
    <submittedName>
        <fullName evidence="2">Uncharacterized protein</fullName>
    </submittedName>
</protein>
<name>A0A6V7PMU0_ANACO</name>
<proteinExistence type="predicted"/>
<evidence type="ECO:0000313" key="2">
    <source>
        <dbReference type="EMBL" id="CAD1832160.1"/>
    </source>
</evidence>
<sequence>MFPMEPTILQIPTRELIAKVVGSPGEVSLHHYQRYSDAEAFRSPGLESSSPYGKSNYTHLFTPPSYAGQPSPSLVTILGRVHLDEWRNLYKTPMFVRVPVEHFRKTTRANQRCAEEVVSAVLFGVWVASVDDSLPREDAVTHLTSFVSRLLVLAVDIYSYKIKNLLEPQPEHGRIQFHRLNIKNGSQPEGVIKMTDLLPLAPLSGDPLIPPFSGRLKRQDQTPLSGRLQRHDQTPSRAPSEHGGIQLHRFNIESDSRLEGLIKMSDPIQISAYCLPNFPLILCCGITMQVKYWSENSKRLIHFSTREVLGRLLEAFSQRITLCDR</sequence>
<evidence type="ECO:0000256" key="1">
    <source>
        <dbReference type="SAM" id="MobiDB-lite"/>
    </source>
</evidence>
<dbReference type="EMBL" id="LR862149">
    <property type="protein sequence ID" value="CAD1832160.1"/>
    <property type="molecule type" value="Genomic_DNA"/>
</dbReference>
<accession>A0A6V7PMU0</accession>
<dbReference type="AlphaFoldDB" id="A0A6V7PMU0"/>
<organism evidence="2">
    <name type="scientific">Ananas comosus var. bracteatus</name>
    <name type="common">red pineapple</name>
    <dbReference type="NCBI Taxonomy" id="296719"/>
    <lineage>
        <taxon>Eukaryota</taxon>
        <taxon>Viridiplantae</taxon>
        <taxon>Streptophyta</taxon>
        <taxon>Embryophyta</taxon>
        <taxon>Tracheophyta</taxon>
        <taxon>Spermatophyta</taxon>
        <taxon>Magnoliopsida</taxon>
        <taxon>Liliopsida</taxon>
        <taxon>Poales</taxon>
        <taxon>Bromeliaceae</taxon>
        <taxon>Bromelioideae</taxon>
        <taxon>Ananas</taxon>
    </lineage>
</organism>
<feature type="region of interest" description="Disordered" evidence="1">
    <location>
        <begin position="215"/>
        <end position="244"/>
    </location>
</feature>